<feature type="compositionally biased region" description="Polar residues" evidence="6">
    <location>
        <begin position="189"/>
        <end position="210"/>
    </location>
</feature>
<keyword evidence="4" id="KW-0862">Zinc</keyword>
<evidence type="ECO:0000313" key="8">
    <source>
        <dbReference type="EMBL" id="PPJ59282.1"/>
    </source>
</evidence>
<dbReference type="GO" id="GO:0000978">
    <property type="term" value="F:RNA polymerase II cis-regulatory region sequence-specific DNA binding"/>
    <property type="evidence" value="ECO:0007669"/>
    <property type="project" value="TreeGrafter"/>
</dbReference>
<dbReference type="PANTHER" id="PTHR19818">
    <property type="entry name" value="ZINC FINGER PROTEIN ZIC AND GLI"/>
    <property type="match status" value="1"/>
</dbReference>
<dbReference type="SUPFAM" id="SSF57667">
    <property type="entry name" value="beta-beta-alpha zinc fingers"/>
    <property type="match status" value="1"/>
</dbReference>
<dbReference type="GO" id="GO:0000981">
    <property type="term" value="F:DNA-binding transcription factor activity, RNA polymerase II-specific"/>
    <property type="evidence" value="ECO:0007669"/>
    <property type="project" value="TreeGrafter"/>
</dbReference>
<dbReference type="AlphaFoldDB" id="A0A2S6CHR1"/>
<comment type="caution">
    <text evidence="8">The sequence shown here is derived from an EMBL/GenBank/DDBJ whole genome shotgun (WGS) entry which is preliminary data.</text>
</comment>
<keyword evidence="1" id="KW-0479">Metal-binding</keyword>
<organism evidence="8 9">
    <name type="scientific">Cercospora berteroae</name>
    <dbReference type="NCBI Taxonomy" id="357750"/>
    <lineage>
        <taxon>Eukaryota</taxon>
        <taxon>Fungi</taxon>
        <taxon>Dikarya</taxon>
        <taxon>Ascomycota</taxon>
        <taxon>Pezizomycotina</taxon>
        <taxon>Dothideomycetes</taxon>
        <taxon>Dothideomycetidae</taxon>
        <taxon>Mycosphaerellales</taxon>
        <taxon>Mycosphaerellaceae</taxon>
        <taxon>Cercospora</taxon>
    </lineage>
</organism>
<dbReference type="InterPro" id="IPR050329">
    <property type="entry name" value="GLI_C2H2-zinc-finger"/>
</dbReference>
<proteinExistence type="predicted"/>
<evidence type="ECO:0000313" key="9">
    <source>
        <dbReference type="Proteomes" id="UP000237631"/>
    </source>
</evidence>
<keyword evidence="3 5" id="KW-0863">Zinc-finger</keyword>
<keyword evidence="9" id="KW-1185">Reference proteome</keyword>
<dbReference type="InterPro" id="IPR036236">
    <property type="entry name" value="Znf_C2H2_sf"/>
</dbReference>
<accession>A0A2S6CHR1</accession>
<evidence type="ECO:0000256" key="6">
    <source>
        <dbReference type="SAM" id="MobiDB-lite"/>
    </source>
</evidence>
<name>A0A2S6CHR1_9PEZI</name>
<dbReference type="EMBL" id="PNEN01000397">
    <property type="protein sequence ID" value="PPJ59282.1"/>
    <property type="molecule type" value="Genomic_DNA"/>
</dbReference>
<dbReference type="STRING" id="357750.A0A2S6CHR1"/>
<dbReference type="PROSITE" id="PS00028">
    <property type="entry name" value="ZINC_FINGER_C2H2_1"/>
    <property type="match status" value="1"/>
</dbReference>
<evidence type="ECO:0000256" key="4">
    <source>
        <dbReference type="ARBA" id="ARBA00022833"/>
    </source>
</evidence>
<evidence type="ECO:0000259" key="7">
    <source>
        <dbReference type="PROSITE" id="PS50157"/>
    </source>
</evidence>
<gene>
    <name evidence="8" type="ORF">CBER1_04249</name>
</gene>
<dbReference type="Proteomes" id="UP000237631">
    <property type="component" value="Unassembled WGS sequence"/>
</dbReference>
<dbReference type="Gene3D" id="3.30.160.60">
    <property type="entry name" value="Classic Zinc Finger"/>
    <property type="match status" value="1"/>
</dbReference>
<evidence type="ECO:0000256" key="1">
    <source>
        <dbReference type="ARBA" id="ARBA00022723"/>
    </source>
</evidence>
<protein>
    <recommendedName>
        <fullName evidence="7">C2H2-type domain-containing protein</fullName>
    </recommendedName>
</protein>
<evidence type="ECO:0000256" key="3">
    <source>
        <dbReference type="ARBA" id="ARBA00022771"/>
    </source>
</evidence>
<feature type="domain" description="C2H2-type" evidence="7">
    <location>
        <begin position="291"/>
        <end position="316"/>
    </location>
</feature>
<dbReference type="GO" id="GO:0005634">
    <property type="term" value="C:nucleus"/>
    <property type="evidence" value="ECO:0007669"/>
    <property type="project" value="UniProtKB-ARBA"/>
</dbReference>
<dbReference type="GO" id="GO:0008270">
    <property type="term" value="F:zinc ion binding"/>
    <property type="evidence" value="ECO:0007669"/>
    <property type="project" value="UniProtKB-KW"/>
</dbReference>
<dbReference type="PANTHER" id="PTHR19818:SF139">
    <property type="entry name" value="PAIR-RULE PROTEIN ODD-PAIRED"/>
    <property type="match status" value="1"/>
</dbReference>
<dbReference type="OrthoDB" id="654211at2759"/>
<dbReference type="GO" id="GO:0045944">
    <property type="term" value="P:positive regulation of transcription by RNA polymerase II"/>
    <property type="evidence" value="ECO:0007669"/>
    <property type="project" value="UniProtKB-ARBA"/>
</dbReference>
<evidence type="ECO:0000256" key="2">
    <source>
        <dbReference type="ARBA" id="ARBA00022737"/>
    </source>
</evidence>
<feature type="region of interest" description="Disordered" evidence="6">
    <location>
        <begin position="177"/>
        <end position="210"/>
    </location>
</feature>
<sequence>MACAGVLGSGLFESVCPDSLTFSPPSAFDRRSSKRHKADCIDPEVLAMSGYYWQPPVSSDEQYYDFDRAPRLPTSAETQNTFAAFAAELYALPNEQQPRAYNNYAQAYQHPLQPPQYQIQTPTPVEQRQQQWYPDTLAPHATPAMNRASSFPQYMDTSDFDMNLAPRSGDVSLGYLSPPLNRPRASRAPSVTESVASSAPSTRTDFSRAVSPSVTEMSRWGKRNSDNSWSCAYPGCTSKSTFHRGCDLRKHYKRHTKSLYCRHEGCPQATEGGFSSKKDRARHEAKHNPTIVCEWDGCERLFSRQDNMKDHVRRVHKRRVH</sequence>
<dbReference type="PROSITE" id="PS50157">
    <property type="entry name" value="ZINC_FINGER_C2H2_2"/>
    <property type="match status" value="1"/>
</dbReference>
<dbReference type="SMART" id="SM00355">
    <property type="entry name" value="ZnF_C2H2"/>
    <property type="match status" value="3"/>
</dbReference>
<dbReference type="InterPro" id="IPR013087">
    <property type="entry name" value="Znf_C2H2_type"/>
</dbReference>
<reference evidence="9" key="1">
    <citation type="journal article" date="2017" name="bioRxiv">
        <title>Conservation of a gene cluster reveals novel cercosporin biosynthetic mechanisms and extends production to the genus Colletotrichum.</title>
        <authorList>
            <person name="de Jonge R."/>
            <person name="Ebert M.K."/>
            <person name="Huitt-Roehl C.R."/>
            <person name="Pal P."/>
            <person name="Suttle J.C."/>
            <person name="Spanner R.E."/>
            <person name="Neubauer J.D."/>
            <person name="Jurick W.M.II."/>
            <person name="Stott K.A."/>
            <person name="Secor G.A."/>
            <person name="Thomma B.P.H.J."/>
            <person name="Van de Peer Y."/>
            <person name="Townsend C.A."/>
            <person name="Bolton M.D."/>
        </authorList>
    </citation>
    <scope>NUCLEOTIDE SEQUENCE [LARGE SCALE GENOMIC DNA]</scope>
    <source>
        <strain evidence="9">CBS538.71</strain>
    </source>
</reference>
<evidence type="ECO:0000256" key="5">
    <source>
        <dbReference type="PROSITE-ProRule" id="PRU00042"/>
    </source>
</evidence>
<keyword evidence="2" id="KW-0677">Repeat</keyword>